<keyword evidence="11 20" id="KW-0808">Transferase</keyword>
<dbReference type="AlphaFoldDB" id="A0A0N0UHP3"/>
<feature type="binding site" evidence="19">
    <location>
        <begin position="32"/>
        <end position="34"/>
    </location>
    <ligand>
        <name>GTP</name>
        <dbReference type="ChEBI" id="CHEBI:37565"/>
    </ligand>
</feature>
<comment type="similarity">
    <text evidence="7">Belongs to the CobU/CobP family.</text>
</comment>
<dbReference type="GO" id="GO:0005525">
    <property type="term" value="F:GTP binding"/>
    <property type="evidence" value="ECO:0007669"/>
    <property type="project" value="UniProtKB-KW"/>
</dbReference>
<evidence type="ECO:0000256" key="16">
    <source>
        <dbReference type="ARBA" id="ARBA00029570"/>
    </source>
</evidence>
<proteinExistence type="inferred from homology"/>
<feature type="binding site" evidence="19">
    <location>
        <position position="63"/>
    </location>
    <ligand>
        <name>GTP</name>
        <dbReference type="ChEBI" id="CHEBI:37565"/>
    </ligand>
</feature>
<gene>
    <name evidence="20" type="ORF">AMS66_15960</name>
</gene>
<keyword evidence="12 19" id="KW-0547">Nucleotide-binding</keyword>
<comment type="caution">
    <text evidence="20">The sequence shown here is derived from an EMBL/GenBank/DDBJ whole genome shotgun (WGS) entry which is preliminary data.</text>
</comment>
<dbReference type="GO" id="GO:0043752">
    <property type="term" value="F:adenosylcobinamide kinase activity"/>
    <property type="evidence" value="ECO:0007669"/>
    <property type="project" value="UniProtKB-EC"/>
</dbReference>
<dbReference type="InterPro" id="IPR027417">
    <property type="entry name" value="P-loop_NTPase"/>
</dbReference>
<feature type="binding site" evidence="19">
    <location>
        <begin position="7"/>
        <end position="14"/>
    </location>
    <ligand>
        <name>GTP</name>
        <dbReference type="ChEBI" id="CHEBI:37565"/>
    </ligand>
</feature>
<dbReference type="NCBIfam" id="NF004469">
    <property type="entry name" value="PRK05800.1"/>
    <property type="match status" value="1"/>
</dbReference>
<comment type="catalytic activity">
    <reaction evidence="2">
        <text>adenosylcob(III)inamide phosphate + GTP + H(+) = adenosylcob(III)inamide-GDP + diphosphate</text>
        <dbReference type="Rhea" id="RHEA:22712"/>
        <dbReference type="ChEBI" id="CHEBI:15378"/>
        <dbReference type="ChEBI" id="CHEBI:33019"/>
        <dbReference type="ChEBI" id="CHEBI:37565"/>
        <dbReference type="ChEBI" id="CHEBI:58502"/>
        <dbReference type="ChEBI" id="CHEBI:60487"/>
        <dbReference type="EC" id="2.7.7.62"/>
    </reaction>
</comment>
<dbReference type="PATRIC" id="fig|1705561.3.peg.3258"/>
<reference evidence="20 21" key="1">
    <citation type="submission" date="2015-08" db="EMBL/GenBank/DDBJ databases">
        <title>Draft genome sequence of cellulolytic and xylanolytic Paenibacillus sp. A59, isolated from a decaying forest soil from Patagonia, Argentina.</title>
        <authorList>
            <person name="Ghio S."/>
            <person name="Caceres A.M."/>
            <person name="Talia P."/>
            <person name="Grasso D."/>
            <person name="Campos E."/>
        </authorList>
    </citation>
    <scope>NUCLEOTIDE SEQUENCE [LARGE SCALE GENOMIC DNA]</scope>
    <source>
        <strain evidence="20 21">A59</strain>
    </source>
</reference>
<keyword evidence="15 19" id="KW-0342">GTP-binding</keyword>
<evidence type="ECO:0000256" key="8">
    <source>
        <dbReference type="ARBA" id="ARBA00012016"/>
    </source>
</evidence>
<dbReference type="GO" id="GO:0008820">
    <property type="term" value="F:cobinamide phosphate guanylyltransferase activity"/>
    <property type="evidence" value="ECO:0007669"/>
    <property type="project" value="UniProtKB-EC"/>
</dbReference>
<comment type="pathway">
    <text evidence="5">Cofactor biosynthesis; adenosylcobalamin biosynthesis; adenosylcobalamin from cob(II)yrinate a,c-diamide: step 6/7.</text>
</comment>
<dbReference type="PIRSF" id="PIRSF006135">
    <property type="entry name" value="CobU"/>
    <property type="match status" value="1"/>
</dbReference>
<keyword evidence="10" id="KW-0169">Cobalamin biosynthesis</keyword>
<dbReference type="EC" id="2.7.7.62" evidence="9"/>
<evidence type="ECO:0000256" key="18">
    <source>
        <dbReference type="PIRSR" id="PIRSR006135-1"/>
    </source>
</evidence>
<comment type="function">
    <text evidence="4">Catalyzes ATP-dependent phosphorylation of adenosylcobinamide and addition of GMP to adenosylcobinamide phosphate.</text>
</comment>
<dbReference type="RefSeq" id="WP_053781746.1">
    <property type="nucleotide sequence ID" value="NZ_LITU01000060.1"/>
</dbReference>
<evidence type="ECO:0000256" key="10">
    <source>
        <dbReference type="ARBA" id="ARBA00022573"/>
    </source>
</evidence>
<name>A0A0N0UHP3_9BACL</name>
<dbReference type="GO" id="GO:0009236">
    <property type="term" value="P:cobalamin biosynthetic process"/>
    <property type="evidence" value="ECO:0007669"/>
    <property type="project" value="UniProtKB-UniPathway"/>
</dbReference>
<dbReference type="UniPathway" id="UPA00148">
    <property type="reaction ID" value="UER00236"/>
</dbReference>
<evidence type="ECO:0000256" key="1">
    <source>
        <dbReference type="ARBA" id="ARBA00000312"/>
    </source>
</evidence>
<feature type="binding site" evidence="19">
    <location>
        <position position="90"/>
    </location>
    <ligand>
        <name>GTP</name>
        <dbReference type="ChEBI" id="CHEBI:37565"/>
    </ligand>
</feature>
<evidence type="ECO:0000256" key="5">
    <source>
        <dbReference type="ARBA" id="ARBA00004692"/>
    </source>
</evidence>
<keyword evidence="14" id="KW-0067">ATP-binding</keyword>
<comment type="catalytic activity">
    <reaction evidence="1">
        <text>adenosylcob(III)inamide + ATP = adenosylcob(III)inamide phosphate + ADP + H(+)</text>
        <dbReference type="Rhea" id="RHEA:15769"/>
        <dbReference type="ChEBI" id="CHEBI:2480"/>
        <dbReference type="ChEBI" id="CHEBI:15378"/>
        <dbReference type="ChEBI" id="CHEBI:30616"/>
        <dbReference type="ChEBI" id="CHEBI:58502"/>
        <dbReference type="ChEBI" id="CHEBI:456216"/>
        <dbReference type="EC" id="2.7.1.156"/>
    </reaction>
</comment>
<evidence type="ECO:0000256" key="3">
    <source>
        <dbReference type="ARBA" id="ARBA00001522"/>
    </source>
</evidence>
<keyword evidence="21" id="KW-1185">Reference proteome</keyword>
<dbReference type="Pfam" id="PF02283">
    <property type="entry name" value="CobU"/>
    <property type="match status" value="1"/>
</dbReference>
<evidence type="ECO:0000256" key="7">
    <source>
        <dbReference type="ARBA" id="ARBA00007490"/>
    </source>
</evidence>
<evidence type="ECO:0000256" key="12">
    <source>
        <dbReference type="ARBA" id="ARBA00022741"/>
    </source>
</evidence>
<evidence type="ECO:0000256" key="15">
    <source>
        <dbReference type="ARBA" id="ARBA00023134"/>
    </source>
</evidence>
<evidence type="ECO:0000313" key="20">
    <source>
        <dbReference type="EMBL" id="KOY15534.1"/>
    </source>
</evidence>
<organism evidence="20 21">
    <name type="scientific">Paenibacillus xylanivorans</name>
    <dbReference type="NCBI Taxonomy" id="1705561"/>
    <lineage>
        <taxon>Bacteria</taxon>
        <taxon>Bacillati</taxon>
        <taxon>Bacillota</taxon>
        <taxon>Bacilli</taxon>
        <taxon>Bacillales</taxon>
        <taxon>Paenibacillaceae</taxon>
        <taxon>Paenibacillus</taxon>
    </lineage>
</organism>
<keyword evidence="20" id="KW-0548">Nucleotidyltransferase</keyword>
<evidence type="ECO:0000256" key="17">
    <source>
        <dbReference type="ARBA" id="ARBA00030571"/>
    </source>
</evidence>
<sequence>MSVLVTGGARSGKSSFAERLCMQRSSEAWYVATAQAYDDEMRERIRLHQNQRDEAGYLWHTVEEPLALPELITRMGEFYTGTSAPTILVDCLTLWLTNVLLAHEHEPVQVLYDHMDALVAAIQAYPGLLVLVTNEVGDGIVPEYALGRRYRDLAGILNQRIAAICREVFLVTVGIAIELKSKEYRL</sequence>
<keyword evidence="13" id="KW-0418">Kinase</keyword>
<evidence type="ECO:0000256" key="2">
    <source>
        <dbReference type="ARBA" id="ARBA00000711"/>
    </source>
</evidence>
<comment type="catalytic activity">
    <reaction evidence="3">
        <text>adenosylcob(III)inamide + GTP = adenosylcob(III)inamide phosphate + GDP + H(+)</text>
        <dbReference type="Rhea" id="RHEA:15765"/>
        <dbReference type="ChEBI" id="CHEBI:2480"/>
        <dbReference type="ChEBI" id="CHEBI:15378"/>
        <dbReference type="ChEBI" id="CHEBI:37565"/>
        <dbReference type="ChEBI" id="CHEBI:58189"/>
        <dbReference type="ChEBI" id="CHEBI:58502"/>
        <dbReference type="EC" id="2.7.1.156"/>
    </reaction>
</comment>
<evidence type="ECO:0000256" key="14">
    <source>
        <dbReference type="ARBA" id="ARBA00022840"/>
    </source>
</evidence>
<evidence type="ECO:0000313" key="21">
    <source>
        <dbReference type="Proteomes" id="UP000037688"/>
    </source>
</evidence>
<evidence type="ECO:0000256" key="4">
    <source>
        <dbReference type="ARBA" id="ARBA00003889"/>
    </source>
</evidence>
<dbReference type="Proteomes" id="UP000037688">
    <property type="component" value="Unassembled WGS sequence"/>
</dbReference>
<dbReference type="PANTHER" id="PTHR34848">
    <property type="match status" value="1"/>
</dbReference>
<evidence type="ECO:0000256" key="9">
    <source>
        <dbReference type="ARBA" id="ARBA00012523"/>
    </source>
</evidence>
<evidence type="ECO:0000256" key="11">
    <source>
        <dbReference type="ARBA" id="ARBA00022679"/>
    </source>
</evidence>
<comment type="pathway">
    <text evidence="6">Cofactor biosynthesis; adenosylcobalamin biosynthesis; adenosylcobalamin from cob(II)yrinate a,c-diamide: step 5/7.</text>
</comment>
<dbReference type="OrthoDB" id="9799422at2"/>
<dbReference type="PANTHER" id="PTHR34848:SF1">
    <property type="entry name" value="BIFUNCTIONAL ADENOSYLCOBALAMIN BIOSYNTHESIS PROTEIN COBU"/>
    <property type="match status" value="1"/>
</dbReference>
<dbReference type="EC" id="2.7.1.156" evidence="8"/>
<dbReference type="GO" id="GO:0005524">
    <property type="term" value="F:ATP binding"/>
    <property type="evidence" value="ECO:0007669"/>
    <property type="project" value="UniProtKB-KW"/>
</dbReference>
<evidence type="ECO:0000256" key="13">
    <source>
        <dbReference type="ARBA" id="ARBA00022777"/>
    </source>
</evidence>
<evidence type="ECO:0000256" key="19">
    <source>
        <dbReference type="PIRSR" id="PIRSR006135-2"/>
    </source>
</evidence>
<protein>
    <recommendedName>
        <fullName evidence="16">Adenosylcobinamide kinase</fullName>
        <ecNumber evidence="8">2.7.1.156</ecNumber>
        <ecNumber evidence="9">2.7.7.62</ecNumber>
    </recommendedName>
    <alternativeName>
        <fullName evidence="17">Adenosylcobinamide-phosphate guanylyltransferase</fullName>
    </alternativeName>
</protein>
<dbReference type="InterPro" id="IPR003203">
    <property type="entry name" value="CobU/CobP"/>
</dbReference>
<dbReference type="CDD" id="cd00544">
    <property type="entry name" value="CobU"/>
    <property type="match status" value="1"/>
</dbReference>
<feature type="active site" description="GMP-histidine intermediate" evidence="18">
    <location>
        <position position="48"/>
    </location>
</feature>
<dbReference type="SUPFAM" id="SSF52540">
    <property type="entry name" value="P-loop containing nucleoside triphosphate hydrolases"/>
    <property type="match status" value="1"/>
</dbReference>
<dbReference type="EMBL" id="LITU01000060">
    <property type="protein sequence ID" value="KOY15534.1"/>
    <property type="molecule type" value="Genomic_DNA"/>
</dbReference>
<dbReference type="Gene3D" id="3.40.50.300">
    <property type="entry name" value="P-loop containing nucleotide triphosphate hydrolases"/>
    <property type="match status" value="1"/>
</dbReference>
<evidence type="ECO:0000256" key="6">
    <source>
        <dbReference type="ARBA" id="ARBA00005159"/>
    </source>
</evidence>
<accession>A0A0N0UHP3</accession>